<gene>
    <name evidence="3" type="ORF">NFI88_08160</name>
</gene>
<keyword evidence="4" id="KW-1185">Reference proteome</keyword>
<protein>
    <recommendedName>
        <fullName evidence="5">Pectate lyase superfamily protein domain-containing protein</fullName>
    </recommendedName>
</protein>
<dbReference type="InterPro" id="IPR012334">
    <property type="entry name" value="Pectin_lyas_fold"/>
</dbReference>
<evidence type="ECO:0000313" key="4">
    <source>
        <dbReference type="Proteomes" id="UP001524547"/>
    </source>
</evidence>
<dbReference type="Gene3D" id="2.160.20.10">
    <property type="entry name" value="Single-stranded right-handed beta-helix, Pectin lyase-like"/>
    <property type="match status" value="2"/>
</dbReference>
<evidence type="ECO:0000256" key="2">
    <source>
        <dbReference type="SAM" id="SignalP"/>
    </source>
</evidence>
<proteinExistence type="predicted"/>
<feature type="compositionally biased region" description="Polar residues" evidence="1">
    <location>
        <begin position="24"/>
        <end position="38"/>
    </location>
</feature>
<feature type="chain" id="PRO_5045446357" description="Pectate lyase superfamily protein domain-containing protein" evidence="2">
    <location>
        <begin position="21"/>
        <end position="600"/>
    </location>
</feature>
<dbReference type="Proteomes" id="UP001524547">
    <property type="component" value="Unassembled WGS sequence"/>
</dbReference>
<keyword evidence="2" id="KW-0732">Signal</keyword>
<feature type="region of interest" description="Disordered" evidence="1">
    <location>
        <begin position="16"/>
        <end position="60"/>
    </location>
</feature>
<comment type="caution">
    <text evidence="3">The sequence shown here is derived from an EMBL/GenBank/DDBJ whole genome shotgun (WGS) entry which is preliminary data.</text>
</comment>
<evidence type="ECO:0000313" key="3">
    <source>
        <dbReference type="EMBL" id="MCQ8240808.1"/>
    </source>
</evidence>
<dbReference type="RefSeq" id="WP_422919542.1">
    <property type="nucleotide sequence ID" value="NZ_JAMZEJ010000004.1"/>
</dbReference>
<evidence type="ECO:0008006" key="5">
    <source>
        <dbReference type="Google" id="ProtNLM"/>
    </source>
</evidence>
<reference evidence="3 4" key="1">
    <citation type="submission" date="2022-06" db="EMBL/GenBank/DDBJ databases">
        <title>Rhizosaccharibacter gen. nov. sp. nov. KSS12, endophytic bacteria isolated from sugarcane.</title>
        <authorList>
            <person name="Pitiwittayakul N."/>
        </authorList>
    </citation>
    <scope>NUCLEOTIDE SEQUENCE [LARGE SCALE GENOMIC DNA]</scope>
    <source>
        <strain evidence="3 4">KSS12</strain>
    </source>
</reference>
<dbReference type="EMBL" id="JAMZEJ010000004">
    <property type="protein sequence ID" value="MCQ8240808.1"/>
    <property type="molecule type" value="Genomic_DNA"/>
</dbReference>
<feature type="signal peptide" evidence="2">
    <location>
        <begin position="1"/>
        <end position="20"/>
    </location>
</feature>
<dbReference type="SUPFAM" id="SSF51126">
    <property type="entry name" value="Pectin lyase-like"/>
    <property type="match status" value="1"/>
</dbReference>
<sequence length="600" mass="61239">MRLSVLLTLAALSVSGPAPAPARSGNNLSRTGTTSQVDAATADKPELMGHATEPSASREMRGRFSDVVRVRDYGAKCDGATDDTMAFAAAFAHATTGSSSNTDVVVPAGSCVLDLGMLRVVVPDGMILGFHGTGVNGTKLIFSDNNPAAPTSGTAIAFTLSQGFPGKFKGANTTAFAHSPGLSVEGFSFVSMFKSVHDTALSVTMRGGYGPSVLENNLSFANGMPGQTGWATGVLNYATNLDEVSNIWCEYWADSPNSACVAFDTDNRLDVIHKVFNVDMNGGGSTIQIGHPGGTGSLQGFHISHVASGARYGVKILSAANLDEVNVTNSEFSNLIAGIYSQNATTLQITSNYFLQNAIAVDVEGGARVTIAGNVFYGGPLRNSPAPNYQIVLNNVPGGSAAGNAISGNVFTNLYLAGSGSSANSSPIQLMGSTNLTTTSGNTCIGQVCVNNAAAGPNSNFSGPNIETSSALGGSYSIMDDPLVFLKGAVFGAGPDRTTIKGDGVGNLKLTAPAGGVSNLEIASPGNLSVDRGNISAPAGDISSGSGRAFRYGTSGCYSYYDSAPTPPGIVLVCDAKRLARFPRDGSAPIFATAPVVGTP</sequence>
<accession>A0ABT1VYT3</accession>
<dbReference type="InterPro" id="IPR011050">
    <property type="entry name" value="Pectin_lyase_fold/virulence"/>
</dbReference>
<name>A0ABT1VYT3_9PROT</name>
<evidence type="ECO:0000256" key="1">
    <source>
        <dbReference type="SAM" id="MobiDB-lite"/>
    </source>
</evidence>
<organism evidence="3 4">
    <name type="scientific">Rhizosaccharibacter radicis</name>
    <dbReference type="NCBI Taxonomy" id="2782605"/>
    <lineage>
        <taxon>Bacteria</taxon>
        <taxon>Pseudomonadati</taxon>
        <taxon>Pseudomonadota</taxon>
        <taxon>Alphaproteobacteria</taxon>
        <taxon>Acetobacterales</taxon>
        <taxon>Acetobacteraceae</taxon>
        <taxon>Rhizosaccharibacter</taxon>
    </lineage>
</organism>